<proteinExistence type="predicted"/>
<dbReference type="STRING" id="1508404.JMA_12000"/>
<protein>
    <submittedName>
        <fullName evidence="2">Uncharacterized protein</fullName>
    </submittedName>
</protein>
<evidence type="ECO:0000256" key="1">
    <source>
        <dbReference type="SAM" id="Phobius"/>
    </source>
</evidence>
<sequence>MLDGQLLFAMFLITLLVGPILMTISIVFGFRKNIKWLWITNVVFLIFTFIISAYYLLQMDQIATLNPTPGGTGVLVMLLISSWISVPTALSFFLLAAAIFMQQRKKAKETA</sequence>
<keyword evidence="1" id="KW-0812">Transmembrane</keyword>
<keyword evidence="1" id="KW-0472">Membrane</keyword>
<feature type="transmembrane region" description="Helical" evidence="1">
    <location>
        <begin position="36"/>
        <end position="57"/>
    </location>
</feature>
<dbReference type="Proteomes" id="UP000031449">
    <property type="component" value="Chromosome"/>
</dbReference>
<keyword evidence="3" id="KW-1185">Reference proteome</keyword>
<dbReference type="BioCyc" id="JESP1508404:G14D9-10435-MONOMER"/>
<reference evidence="2 3" key="1">
    <citation type="submission" date="2014-08" db="EMBL/GenBank/DDBJ databases">
        <title>Complete genome of a marine bacteria Jeotgalibacillus malaysiensis.</title>
        <authorList>
            <person name="Yaakop A.S."/>
            <person name="Chan K.-G."/>
            <person name="Goh K.M."/>
        </authorList>
    </citation>
    <scope>NUCLEOTIDE SEQUENCE [LARGE SCALE GENOMIC DNA]</scope>
    <source>
        <strain evidence="2 3">D5</strain>
    </source>
</reference>
<feature type="transmembrane region" description="Helical" evidence="1">
    <location>
        <begin position="77"/>
        <end position="100"/>
    </location>
</feature>
<evidence type="ECO:0000313" key="3">
    <source>
        <dbReference type="Proteomes" id="UP000031449"/>
    </source>
</evidence>
<accession>A0A0B5APD3</accession>
<gene>
    <name evidence="2" type="ORF">JMA_12000</name>
</gene>
<dbReference type="HOGENOM" id="CLU_2154951_0_0_9"/>
<dbReference type="EMBL" id="CP009416">
    <property type="protein sequence ID" value="AJD90517.1"/>
    <property type="molecule type" value="Genomic_DNA"/>
</dbReference>
<organism evidence="2 3">
    <name type="scientific">Jeotgalibacillus malaysiensis</name>
    <dbReference type="NCBI Taxonomy" id="1508404"/>
    <lineage>
        <taxon>Bacteria</taxon>
        <taxon>Bacillati</taxon>
        <taxon>Bacillota</taxon>
        <taxon>Bacilli</taxon>
        <taxon>Bacillales</taxon>
        <taxon>Caryophanaceae</taxon>
        <taxon>Jeotgalibacillus</taxon>
    </lineage>
</organism>
<dbReference type="KEGG" id="jeo:JMA_12000"/>
<dbReference type="AlphaFoldDB" id="A0A0B5APD3"/>
<name>A0A0B5APD3_9BACL</name>
<feature type="transmembrane region" description="Helical" evidence="1">
    <location>
        <begin position="6"/>
        <end position="29"/>
    </location>
</feature>
<keyword evidence="1" id="KW-1133">Transmembrane helix</keyword>
<evidence type="ECO:0000313" key="2">
    <source>
        <dbReference type="EMBL" id="AJD90517.1"/>
    </source>
</evidence>